<gene>
    <name evidence="1" type="ORF">A6769_39145</name>
</gene>
<protein>
    <submittedName>
        <fullName evidence="1">Uncharacterized protein</fullName>
    </submittedName>
</protein>
<comment type="caution">
    <text evidence="1">The sequence shown here is derived from an EMBL/GenBank/DDBJ whole genome shotgun (WGS) entry which is preliminary data.</text>
</comment>
<accession>A0A367RYF0</accession>
<dbReference type="AlphaFoldDB" id="A0A367RYF0"/>
<evidence type="ECO:0000313" key="1">
    <source>
        <dbReference type="EMBL" id="RCJ40989.1"/>
    </source>
</evidence>
<reference evidence="1 2" key="1">
    <citation type="submission" date="2016-04" db="EMBL/GenBank/DDBJ databases">
        <authorList>
            <person name="Evans L.H."/>
            <person name="Alamgir A."/>
            <person name="Owens N."/>
            <person name="Weber N.D."/>
            <person name="Virtaneva K."/>
            <person name="Barbian K."/>
            <person name="Babar A."/>
            <person name="Rosenke K."/>
        </authorList>
    </citation>
    <scope>NUCLEOTIDE SEQUENCE [LARGE SCALE GENOMIC DNA]</scope>
    <source>
        <strain evidence="1">NIES-2108</strain>
    </source>
</reference>
<name>A0A367RYF0_NOSPU</name>
<dbReference type="EMBL" id="LXQE01000041">
    <property type="protein sequence ID" value="RCJ40989.1"/>
    <property type="molecule type" value="Genomic_DNA"/>
</dbReference>
<dbReference type="Proteomes" id="UP000252085">
    <property type="component" value="Unassembled WGS sequence"/>
</dbReference>
<evidence type="ECO:0000313" key="2">
    <source>
        <dbReference type="Proteomes" id="UP000252085"/>
    </source>
</evidence>
<organism evidence="1 2">
    <name type="scientific">Nostoc punctiforme NIES-2108</name>
    <dbReference type="NCBI Taxonomy" id="1356359"/>
    <lineage>
        <taxon>Bacteria</taxon>
        <taxon>Bacillati</taxon>
        <taxon>Cyanobacteriota</taxon>
        <taxon>Cyanophyceae</taxon>
        <taxon>Nostocales</taxon>
        <taxon>Nostocaceae</taxon>
        <taxon>Nostoc</taxon>
    </lineage>
</organism>
<proteinExistence type="predicted"/>
<sequence>MKTNFRITKFMIFCIGAYILIPKIAACTGIFSTASANSFGPTSSNTLIARKVNSQNLQDIYIPPNYGGPDSHNGSGTR</sequence>